<sequence>MESNIYNWSIPQKCQTFATMIQNAQNTRELQTRISDIMKHVFGDAFFPTGWNLKFMTKATQFYEFNAVYNFLSIKGPFFSGIFKLSSESNVTFEFPLAHFPQSTRHCFEDGNCSAFYKPKLHVPLGASVPLSLLLNPVEFFIFSFVHHLINTPYVRGMSSQVAVDSIYSALLEEYLSAFVPISGVVPMPQYAGHPWNPPTTPSSPTVTPSRKVTLFKTSILGSLTTSPSPTIGQVQQNDAWATEAFIHAVVDLWIDCKVNKDHINKTMNTSFSQDFENVAIPSIDLVRCVRIFIKHMHSFGNSPAPSGLSALASIKRFYIGFFQKELYIFLTQAVDRWPLDTSFRIVLELWLSYIQPWRYAESSDAEERCVDSKWQFFIAENLLFYTMFFWKILNRLTRMELTYPKHALMLFRVAKVFCMKDLGKMIANAENTLSHSISPRIRTPGPDTELLGIVHHHILQMEGSGYAHVFLFGHQVSNLVDQLLHSAEEAKMRIKNSHLANVPEQPKPSGGFLSKIFHYIFYEERRGGSESDEYKKAYEHLDASVHQLAALFELEVPQIDGEREPSDISAMSINGTPPRGDFSGTAMMTQVPDDQTSFGDRRPRGIVPVRRFDVAYRGNPDKAPVTSYEQPFFVKLFTAISDSLNSKFGGEILELYTAPGMKGRVARQVLAMPSQYLEMQREGTRKVYKEMYLPPRINLRPLASYSFLMVTLLLFFLFFFFLGWSSPSIFVSAALCYGIYVTIKALLNP</sequence>
<gene>
    <name evidence="6" type="ORF">QYM36_012694</name>
</gene>
<organism evidence="6 7">
    <name type="scientific">Artemia franciscana</name>
    <name type="common">Brine shrimp</name>
    <name type="synonym">Artemia sanfranciscana</name>
    <dbReference type="NCBI Taxonomy" id="6661"/>
    <lineage>
        <taxon>Eukaryota</taxon>
        <taxon>Metazoa</taxon>
        <taxon>Ecdysozoa</taxon>
        <taxon>Arthropoda</taxon>
        <taxon>Crustacea</taxon>
        <taxon>Branchiopoda</taxon>
        <taxon>Anostraca</taxon>
        <taxon>Artemiidae</taxon>
        <taxon>Artemia</taxon>
    </lineage>
</organism>
<dbReference type="GO" id="GO:0006685">
    <property type="term" value="P:sphingomyelin catabolic process"/>
    <property type="evidence" value="ECO:0007669"/>
    <property type="project" value="TreeGrafter"/>
</dbReference>
<protein>
    <recommendedName>
        <fullName evidence="8">Sphingomyelin phosphodiesterase 4</fullName>
    </recommendedName>
</protein>
<keyword evidence="2 5" id="KW-0812">Transmembrane</keyword>
<dbReference type="PANTHER" id="PTHR12988:SF6">
    <property type="entry name" value="SPHINGOMYELIN PHOSPHODIESTERASE 4"/>
    <property type="match status" value="1"/>
</dbReference>
<comment type="subcellular location">
    <subcellularLocation>
        <location evidence="1">Membrane</location>
        <topology evidence="1">Single-pass membrane protein</topology>
    </subcellularLocation>
</comment>
<dbReference type="Proteomes" id="UP001187531">
    <property type="component" value="Unassembled WGS sequence"/>
</dbReference>
<proteinExistence type="predicted"/>
<evidence type="ECO:0000256" key="5">
    <source>
        <dbReference type="SAM" id="Phobius"/>
    </source>
</evidence>
<evidence type="ECO:0000313" key="6">
    <source>
        <dbReference type="EMBL" id="KAK2711658.1"/>
    </source>
</evidence>
<evidence type="ECO:0000256" key="3">
    <source>
        <dbReference type="ARBA" id="ARBA00022989"/>
    </source>
</evidence>
<keyword evidence="7" id="KW-1185">Reference proteome</keyword>
<feature type="transmembrane region" description="Helical" evidence="5">
    <location>
        <begin position="703"/>
        <end position="723"/>
    </location>
</feature>
<comment type="caution">
    <text evidence="6">The sequence shown here is derived from an EMBL/GenBank/DDBJ whole genome shotgun (WGS) entry which is preliminary data.</text>
</comment>
<keyword evidence="3 5" id="KW-1133">Transmembrane helix</keyword>
<reference evidence="6" key="1">
    <citation type="submission" date="2023-07" db="EMBL/GenBank/DDBJ databases">
        <title>Chromosome-level genome assembly of Artemia franciscana.</title>
        <authorList>
            <person name="Jo E."/>
        </authorList>
    </citation>
    <scope>NUCLEOTIDE SEQUENCE</scope>
    <source>
        <tissue evidence="6">Whole body</tissue>
    </source>
</reference>
<dbReference type="GO" id="GO:0050290">
    <property type="term" value="F:sphingomyelin phosphodiesterase D activity"/>
    <property type="evidence" value="ECO:0007669"/>
    <property type="project" value="InterPro"/>
</dbReference>
<dbReference type="InterPro" id="IPR024129">
    <property type="entry name" value="Sphingomy_SMPD4"/>
</dbReference>
<dbReference type="Pfam" id="PF14724">
    <property type="entry name" value="mit_SMPDase"/>
    <property type="match status" value="2"/>
</dbReference>
<evidence type="ECO:0000256" key="4">
    <source>
        <dbReference type="ARBA" id="ARBA00023136"/>
    </source>
</evidence>
<dbReference type="GO" id="GO:0046513">
    <property type="term" value="P:ceramide biosynthetic process"/>
    <property type="evidence" value="ECO:0007669"/>
    <property type="project" value="TreeGrafter"/>
</dbReference>
<evidence type="ECO:0000256" key="1">
    <source>
        <dbReference type="ARBA" id="ARBA00004167"/>
    </source>
</evidence>
<evidence type="ECO:0000256" key="2">
    <source>
        <dbReference type="ARBA" id="ARBA00022692"/>
    </source>
</evidence>
<keyword evidence="4 5" id="KW-0472">Membrane</keyword>
<name>A0AA88KXY4_ARTSF</name>
<dbReference type="GO" id="GO:0046475">
    <property type="term" value="P:glycerophospholipid catabolic process"/>
    <property type="evidence" value="ECO:0007669"/>
    <property type="project" value="TreeGrafter"/>
</dbReference>
<dbReference type="EMBL" id="JAVRJZ010000016">
    <property type="protein sequence ID" value="KAK2711658.1"/>
    <property type="molecule type" value="Genomic_DNA"/>
</dbReference>
<dbReference type="PANTHER" id="PTHR12988">
    <property type="entry name" value="SPHINGOMYELIN PHOSPHODIESTERASE 4"/>
    <property type="match status" value="1"/>
</dbReference>
<dbReference type="AlphaFoldDB" id="A0AA88KXY4"/>
<evidence type="ECO:0000313" key="7">
    <source>
        <dbReference type="Proteomes" id="UP001187531"/>
    </source>
</evidence>
<dbReference type="GO" id="GO:0016020">
    <property type="term" value="C:membrane"/>
    <property type="evidence" value="ECO:0007669"/>
    <property type="project" value="UniProtKB-SubCell"/>
</dbReference>
<evidence type="ECO:0008006" key="8">
    <source>
        <dbReference type="Google" id="ProtNLM"/>
    </source>
</evidence>
<feature type="transmembrane region" description="Helical" evidence="5">
    <location>
        <begin position="729"/>
        <end position="748"/>
    </location>
</feature>
<accession>A0AA88KXY4</accession>